<dbReference type="Pfam" id="PF00011">
    <property type="entry name" value="HSP20"/>
    <property type="match status" value="1"/>
</dbReference>
<feature type="domain" description="SHSP" evidence="7">
    <location>
        <begin position="61"/>
        <end position="181"/>
    </location>
</feature>
<accession>A0AAU9RCH4</accession>
<protein>
    <recommendedName>
        <fullName evidence="7">SHSP domain-containing protein</fullName>
    </recommendedName>
</protein>
<dbReference type="InterPro" id="IPR008978">
    <property type="entry name" value="HSP20-like_chaperone"/>
</dbReference>
<keyword evidence="3" id="KW-0346">Stress response</keyword>
<dbReference type="FunFam" id="2.60.40.790:FF:000054">
    <property type="entry name" value="17.4 kDa class III heat shock protein isoform A"/>
    <property type="match status" value="1"/>
</dbReference>
<comment type="subunit">
    <text evidence="4">May form oligomeric structures.</text>
</comment>
<dbReference type="PANTHER" id="PTHR11527">
    <property type="entry name" value="HEAT-SHOCK PROTEIN 20 FAMILY MEMBER"/>
    <property type="match status" value="1"/>
</dbReference>
<dbReference type="CDD" id="cd06464">
    <property type="entry name" value="ACD_sHsps-like"/>
    <property type="match status" value="1"/>
</dbReference>
<dbReference type="PROSITE" id="PS01031">
    <property type="entry name" value="SHSP"/>
    <property type="match status" value="1"/>
</dbReference>
<evidence type="ECO:0000313" key="8">
    <source>
        <dbReference type="EMBL" id="CAH2036632.1"/>
    </source>
</evidence>
<evidence type="ECO:0000256" key="6">
    <source>
        <dbReference type="RuleBase" id="RU003616"/>
    </source>
</evidence>
<reference evidence="8 9" key="1">
    <citation type="submission" date="2022-03" db="EMBL/GenBank/DDBJ databases">
        <authorList>
            <person name="Nunn A."/>
            <person name="Chopra R."/>
            <person name="Nunn A."/>
            <person name="Contreras Garrido A."/>
        </authorList>
    </citation>
    <scope>NUCLEOTIDE SEQUENCE [LARGE SCALE GENOMIC DNA]</scope>
</reference>
<dbReference type="SUPFAM" id="SSF49764">
    <property type="entry name" value="HSP20-like chaperones"/>
    <property type="match status" value="1"/>
</dbReference>
<evidence type="ECO:0000313" key="9">
    <source>
        <dbReference type="Proteomes" id="UP000836841"/>
    </source>
</evidence>
<evidence type="ECO:0000256" key="2">
    <source>
        <dbReference type="ARBA" id="ARBA00022490"/>
    </source>
</evidence>
<name>A0AAU9RCH4_THLAR</name>
<comment type="subcellular location">
    <subcellularLocation>
        <location evidence="1">Cytoplasm</location>
    </subcellularLocation>
</comment>
<feature type="non-terminal residue" evidence="8">
    <location>
        <position position="181"/>
    </location>
</feature>
<sequence length="181" mass="20160">SKKKNTKIQIDSKSQGLSQEIRQKLIGEMSAVAINHLFGFPETIEKLIFPSSRSGEGNENRGGSSNNIPIDILESSREYIFYADIPGISKSDIQVTVEEERTLVIKSNGKRKREDHESEEGCKYIRLERRLPQNLVKKFRLPEDADVAAVAANYKDGVLTVTVGKLPPQPPKPKTVQIAVS</sequence>
<evidence type="ECO:0000256" key="1">
    <source>
        <dbReference type="ARBA" id="ARBA00004496"/>
    </source>
</evidence>
<dbReference type="EMBL" id="OU466857">
    <property type="protein sequence ID" value="CAH2036632.1"/>
    <property type="molecule type" value="Genomic_DNA"/>
</dbReference>
<evidence type="ECO:0000256" key="3">
    <source>
        <dbReference type="ARBA" id="ARBA00023016"/>
    </source>
</evidence>
<evidence type="ECO:0000256" key="4">
    <source>
        <dbReference type="ARBA" id="ARBA00062444"/>
    </source>
</evidence>
<evidence type="ECO:0000256" key="5">
    <source>
        <dbReference type="PROSITE-ProRule" id="PRU00285"/>
    </source>
</evidence>
<keyword evidence="2" id="KW-0963">Cytoplasm</keyword>
<dbReference type="GO" id="GO:0005737">
    <property type="term" value="C:cytoplasm"/>
    <property type="evidence" value="ECO:0007669"/>
    <property type="project" value="UniProtKB-SubCell"/>
</dbReference>
<evidence type="ECO:0000259" key="7">
    <source>
        <dbReference type="PROSITE" id="PS01031"/>
    </source>
</evidence>
<dbReference type="Gene3D" id="2.60.40.790">
    <property type="match status" value="1"/>
</dbReference>
<organism evidence="8 9">
    <name type="scientific">Thlaspi arvense</name>
    <name type="common">Field penny-cress</name>
    <dbReference type="NCBI Taxonomy" id="13288"/>
    <lineage>
        <taxon>Eukaryota</taxon>
        <taxon>Viridiplantae</taxon>
        <taxon>Streptophyta</taxon>
        <taxon>Embryophyta</taxon>
        <taxon>Tracheophyta</taxon>
        <taxon>Spermatophyta</taxon>
        <taxon>Magnoliopsida</taxon>
        <taxon>eudicotyledons</taxon>
        <taxon>Gunneridae</taxon>
        <taxon>Pentapetalae</taxon>
        <taxon>rosids</taxon>
        <taxon>malvids</taxon>
        <taxon>Brassicales</taxon>
        <taxon>Brassicaceae</taxon>
        <taxon>Thlaspideae</taxon>
        <taxon>Thlaspi</taxon>
    </lineage>
</organism>
<dbReference type="InterPro" id="IPR031107">
    <property type="entry name" value="Small_HSP"/>
</dbReference>
<dbReference type="InterPro" id="IPR002068">
    <property type="entry name" value="A-crystallin/Hsp20_dom"/>
</dbReference>
<dbReference type="Proteomes" id="UP000836841">
    <property type="component" value="Chromosome 1"/>
</dbReference>
<dbReference type="AlphaFoldDB" id="A0AAU9RCH4"/>
<proteinExistence type="inferred from homology"/>
<gene>
    <name evidence="8" type="ORF">TAV2_LOCUS674</name>
</gene>
<keyword evidence="9" id="KW-1185">Reference proteome</keyword>
<comment type="similarity">
    <text evidence="5 6">Belongs to the small heat shock protein (HSP20) family.</text>
</comment>